<gene>
    <name evidence="1" type="ORF">UJA718_LOCUS48449</name>
</gene>
<feature type="non-terminal residue" evidence="1">
    <location>
        <position position="36"/>
    </location>
</feature>
<dbReference type="EMBL" id="CAJOBP010096972">
    <property type="protein sequence ID" value="CAF4965055.1"/>
    <property type="molecule type" value="Genomic_DNA"/>
</dbReference>
<evidence type="ECO:0000313" key="1">
    <source>
        <dbReference type="EMBL" id="CAF4965055.1"/>
    </source>
</evidence>
<name>A0A821YTQ3_9BILA</name>
<protein>
    <submittedName>
        <fullName evidence="1">Uncharacterized protein</fullName>
    </submittedName>
</protein>
<dbReference type="AlphaFoldDB" id="A0A821YTQ3"/>
<comment type="caution">
    <text evidence="1">The sequence shown here is derived from an EMBL/GenBank/DDBJ whole genome shotgun (WGS) entry which is preliminary data.</text>
</comment>
<dbReference type="Gene3D" id="3.40.30.10">
    <property type="entry name" value="Glutaredoxin"/>
    <property type="match status" value="1"/>
</dbReference>
<accession>A0A821YTQ3</accession>
<dbReference type="Proteomes" id="UP000663873">
    <property type="component" value="Unassembled WGS sequence"/>
</dbReference>
<dbReference type="Gene3D" id="1.20.1050.10">
    <property type="match status" value="1"/>
</dbReference>
<organism evidence="1 2">
    <name type="scientific">Rotaria socialis</name>
    <dbReference type="NCBI Taxonomy" id="392032"/>
    <lineage>
        <taxon>Eukaryota</taxon>
        <taxon>Metazoa</taxon>
        <taxon>Spiralia</taxon>
        <taxon>Gnathifera</taxon>
        <taxon>Rotifera</taxon>
        <taxon>Eurotatoria</taxon>
        <taxon>Bdelloidea</taxon>
        <taxon>Philodinida</taxon>
        <taxon>Philodinidae</taxon>
        <taxon>Rotaria</taxon>
    </lineage>
</organism>
<proteinExistence type="predicted"/>
<evidence type="ECO:0000313" key="2">
    <source>
        <dbReference type="Proteomes" id="UP000663873"/>
    </source>
</evidence>
<sequence>MIICNYIDDFYPEHHVHSADPYVKAKQQILIDHFGN</sequence>
<keyword evidence="2" id="KW-1185">Reference proteome</keyword>
<reference evidence="1" key="1">
    <citation type="submission" date="2021-02" db="EMBL/GenBank/DDBJ databases">
        <authorList>
            <person name="Nowell W R."/>
        </authorList>
    </citation>
    <scope>NUCLEOTIDE SEQUENCE</scope>
</reference>